<evidence type="ECO:0000313" key="1">
    <source>
        <dbReference type="EMBL" id="QTF07904.1"/>
    </source>
</evidence>
<name>A0ABX7UQA9_9GAMM</name>
<dbReference type="Proteomes" id="UP000671960">
    <property type="component" value="Chromosome"/>
</dbReference>
<gene>
    <name evidence="1" type="ORF">HC231_08140</name>
</gene>
<dbReference type="RefSeq" id="WP_208230527.1">
    <property type="nucleotide sequence ID" value="NZ_CP050854.1"/>
</dbReference>
<evidence type="ECO:0000313" key="2">
    <source>
        <dbReference type="Proteomes" id="UP000671960"/>
    </source>
</evidence>
<organism evidence="1 2">
    <name type="scientific">Brenneria izadpanahii</name>
    <dbReference type="NCBI Taxonomy" id="2722756"/>
    <lineage>
        <taxon>Bacteria</taxon>
        <taxon>Pseudomonadati</taxon>
        <taxon>Pseudomonadota</taxon>
        <taxon>Gammaproteobacteria</taxon>
        <taxon>Enterobacterales</taxon>
        <taxon>Pectobacteriaceae</taxon>
        <taxon>Brenneria</taxon>
    </lineage>
</organism>
<dbReference type="EMBL" id="CP050854">
    <property type="protein sequence ID" value="QTF07904.1"/>
    <property type="molecule type" value="Genomic_DNA"/>
</dbReference>
<proteinExistence type="predicted"/>
<accession>A0ABX7UQA9</accession>
<protein>
    <submittedName>
        <fullName evidence="1">Uncharacterized protein</fullName>
    </submittedName>
</protein>
<reference evidence="1 2" key="1">
    <citation type="submission" date="2020-03" db="EMBL/GenBank/DDBJ databases">
        <authorList>
            <person name="Bakhshi Ganjeh M."/>
        </authorList>
    </citation>
    <scope>NUCLEOTIDE SEQUENCE [LARGE SCALE GENOMIC DNA]</scope>
    <source>
        <strain evidence="2">Iran 50</strain>
    </source>
</reference>
<sequence>MNESASKAGALNFTDPGKQAAVMSLAHMRGVGGAQAILNSMESGNIVKSAKLTPQAIDYIESMDAKDFQESLKEVRVAYDIKIYGNSNTSKGGITYNWWDHYGDGLQKRYAKEAKEFLKLSN</sequence>
<keyword evidence="2" id="KW-1185">Reference proteome</keyword>